<dbReference type="InterPro" id="IPR032675">
    <property type="entry name" value="LRR_dom_sf"/>
</dbReference>
<evidence type="ECO:0000259" key="1">
    <source>
        <dbReference type="PROSITE" id="PS50181"/>
    </source>
</evidence>
<evidence type="ECO:0000313" key="4">
    <source>
        <dbReference type="Proteomes" id="UP000030765"/>
    </source>
</evidence>
<dbReference type="AlphaFoldDB" id="A0A084W7D5"/>
<dbReference type="Gene3D" id="3.80.10.10">
    <property type="entry name" value="Ribonuclease Inhibitor"/>
    <property type="match status" value="1"/>
</dbReference>
<dbReference type="EMBL" id="KE525315">
    <property type="protein sequence ID" value="KFB46129.1"/>
    <property type="molecule type" value="Genomic_DNA"/>
</dbReference>
<dbReference type="Pfam" id="PF00646">
    <property type="entry name" value="F-box"/>
    <property type="match status" value="1"/>
</dbReference>
<dbReference type="PROSITE" id="PS50181">
    <property type="entry name" value="FBOX"/>
    <property type="match status" value="1"/>
</dbReference>
<dbReference type="OMA" id="HAKWSFD"/>
<dbReference type="EnsemblMetazoa" id="ASIC014112-RA">
    <property type="protein sequence ID" value="ASIC014112-PA"/>
    <property type="gene ID" value="ASIC014112"/>
</dbReference>
<dbReference type="EMBL" id="ATLV01021223">
    <property type="status" value="NOT_ANNOTATED_CDS"/>
    <property type="molecule type" value="Genomic_DNA"/>
</dbReference>
<dbReference type="SUPFAM" id="SSF81383">
    <property type="entry name" value="F-box domain"/>
    <property type="match status" value="1"/>
</dbReference>
<dbReference type="Proteomes" id="UP000030765">
    <property type="component" value="Unassembled WGS sequence"/>
</dbReference>
<gene>
    <name evidence="2" type="ORF">ZHAS_00014112</name>
</gene>
<dbReference type="OrthoDB" id="549243at2759"/>
<accession>A0A084W7D5</accession>
<organism evidence="2">
    <name type="scientific">Anopheles sinensis</name>
    <name type="common">Mosquito</name>
    <dbReference type="NCBI Taxonomy" id="74873"/>
    <lineage>
        <taxon>Eukaryota</taxon>
        <taxon>Metazoa</taxon>
        <taxon>Ecdysozoa</taxon>
        <taxon>Arthropoda</taxon>
        <taxon>Hexapoda</taxon>
        <taxon>Insecta</taxon>
        <taxon>Pterygota</taxon>
        <taxon>Neoptera</taxon>
        <taxon>Endopterygota</taxon>
        <taxon>Diptera</taxon>
        <taxon>Nematocera</taxon>
        <taxon>Culicoidea</taxon>
        <taxon>Culicidae</taxon>
        <taxon>Anophelinae</taxon>
        <taxon>Anopheles</taxon>
    </lineage>
</organism>
<keyword evidence="4" id="KW-1185">Reference proteome</keyword>
<feature type="domain" description="F-box" evidence="1">
    <location>
        <begin position="1"/>
        <end position="54"/>
    </location>
</feature>
<reference evidence="2 4" key="1">
    <citation type="journal article" date="2014" name="BMC Genomics">
        <title>Genome sequence of Anopheles sinensis provides insight into genetics basis of mosquito competence for malaria parasites.</title>
        <authorList>
            <person name="Zhou D."/>
            <person name="Zhang D."/>
            <person name="Ding G."/>
            <person name="Shi L."/>
            <person name="Hou Q."/>
            <person name="Ye Y."/>
            <person name="Xu Y."/>
            <person name="Zhou H."/>
            <person name="Xiong C."/>
            <person name="Li S."/>
            <person name="Yu J."/>
            <person name="Hong S."/>
            <person name="Yu X."/>
            <person name="Zou P."/>
            <person name="Chen C."/>
            <person name="Chang X."/>
            <person name="Wang W."/>
            <person name="Lv Y."/>
            <person name="Sun Y."/>
            <person name="Ma L."/>
            <person name="Shen B."/>
            <person name="Zhu C."/>
        </authorList>
    </citation>
    <scope>NUCLEOTIDE SEQUENCE [LARGE SCALE GENOMIC DNA]</scope>
</reference>
<evidence type="ECO:0000313" key="2">
    <source>
        <dbReference type="EMBL" id="KFB46129.1"/>
    </source>
</evidence>
<protein>
    <submittedName>
        <fullName evidence="2">AGAP008913-PA-like protein</fullName>
    </submittedName>
    <submittedName>
        <fullName evidence="3">F-box domain-containing protein</fullName>
    </submittedName>
</protein>
<dbReference type="VEuPathDB" id="VectorBase:ASIC014112"/>
<proteinExistence type="predicted"/>
<reference evidence="3" key="2">
    <citation type="submission" date="2020-05" db="UniProtKB">
        <authorList>
            <consortium name="EnsemblMetazoa"/>
        </authorList>
    </citation>
    <scope>IDENTIFICATION</scope>
</reference>
<evidence type="ECO:0000313" key="3">
    <source>
        <dbReference type="EnsemblMetazoa" id="ASIC014112-PA"/>
    </source>
</evidence>
<sequence length="248" mass="28465">MELLDLDEDSLMEIFSYFSFDDLLMLSAVCGRFLQLCQRHLRKIRHFELDYRAIAGCENYEQRLGNIFRSLGPSMEAFRLSAGYIMDEKLKQTIVDNLSRYCTSLRHLTINYTILTELHLRPLAVLLRTLVSLDLGRCDLTDASLGEFLQSQSTLQLRTLAIPGNPHLSGAFFANWTNCPVLEQLDLSYCYSLNVDMMEEFLEHAKRLAAVDATGSLWLQRNKDIFHKEGRSITMGTELPELTYFKSG</sequence>
<dbReference type="STRING" id="74873.A0A084W7D5"/>
<dbReference type="InterPro" id="IPR036047">
    <property type="entry name" value="F-box-like_dom_sf"/>
</dbReference>
<dbReference type="InterPro" id="IPR001810">
    <property type="entry name" value="F-box_dom"/>
</dbReference>
<name>A0A084W7D5_ANOSI</name>
<dbReference type="SUPFAM" id="SSF52047">
    <property type="entry name" value="RNI-like"/>
    <property type="match status" value="1"/>
</dbReference>